<sequence>MSSSRAVFVTLTFFVCITFVQAVTNVDPTSRELDQFRYCMRQSQHPSLRECIGRTALNFLQRFDEQDNYTLFRDLVSTKDDKISARSLVNFLDTDPVDFRGILENAGAVMGQRGLEWHMDAIYPGLMFKIGPTADTNSVAQFVLDPSTAERNFGYEEPSTARLLTKQYLLPFLLGFKFNLVALVPLVFAGICLLLKKSLFLAKFAIYLSSFLGVGGALTALSAGAGAGGFGGFGLFGGGGGGPPLGPSPFNPLAHAYGGGDGYLPGKAGVFNQHYENDELHHHPPYKRNDRKVNFEKPREYASRATVTATTPAPDRFYDYEKQVAMIHNRSGKLRSTNGKLGPSAYDDDEGEVKIADFKTTNQEHNGWKVVDLRV</sequence>
<gene>
    <name evidence="3" type="ORF">c0_g1_i1</name>
</gene>
<dbReference type="EMBL" id="GDHF01010060">
    <property type="protein sequence ID" value="JAI42254.1"/>
    <property type="molecule type" value="Transcribed_RNA"/>
</dbReference>
<evidence type="ECO:0000256" key="2">
    <source>
        <dbReference type="SAM" id="SignalP"/>
    </source>
</evidence>
<keyword evidence="1" id="KW-1133">Transmembrane helix</keyword>
<dbReference type="PANTHER" id="PTHR21879:SF27">
    <property type="entry name" value="OSIRIS 10A"/>
    <property type="match status" value="1"/>
</dbReference>
<keyword evidence="2" id="KW-0732">Signal</keyword>
<feature type="transmembrane region" description="Helical" evidence="1">
    <location>
        <begin position="204"/>
        <end position="225"/>
    </location>
</feature>
<dbReference type="Pfam" id="PF07898">
    <property type="entry name" value="DUF1676"/>
    <property type="match status" value="1"/>
</dbReference>
<name>A0A0K8VTQ2_BACLA</name>
<organism evidence="3">
    <name type="scientific">Bactrocera latifrons</name>
    <name type="common">Malaysian fruit fly</name>
    <name type="synonym">Chaetodacus latifrons</name>
    <dbReference type="NCBI Taxonomy" id="174628"/>
    <lineage>
        <taxon>Eukaryota</taxon>
        <taxon>Metazoa</taxon>
        <taxon>Ecdysozoa</taxon>
        <taxon>Arthropoda</taxon>
        <taxon>Hexapoda</taxon>
        <taxon>Insecta</taxon>
        <taxon>Pterygota</taxon>
        <taxon>Neoptera</taxon>
        <taxon>Endopterygota</taxon>
        <taxon>Diptera</taxon>
        <taxon>Brachycera</taxon>
        <taxon>Muscomorpha</taxon>
        <taxon>Tephritoidea</taxon>
        <taxon>Tephritidae</taxon>
        <taxon>Bactrocera</taxon>
        <taxon>Bactrocera</taxon>
    </lineage>
</organism>
<dbReference type="PANTHER" id="PTHR21879">
    <property type="entry name" value="FI03362P-RELATED-RELATED"/>
    <property type="match status" value="1"/>
</dbReference>
<dbReference type="OrthoDB" id="8197686at2759"/>
<evidence type="ECO:0008006" key="4">
    <source>
        <dbReference type="Google" id="ProtNLM"/>
    </source>
</evidence>
<keyword evidence="1" id="KW-0812">Transmembrane</keyword>
<feature type="transmembrane region" description="Helical" evidence="1">
    <location>
        <begin position="168"/>
        <end position="195"/>
    </location>
</feature>
<keyword evidence="1" id="KW-0472">Membrane</keyword>
<evidence type="ECO:0000313" key="3">
    <source>
        <dbReference type="EMBL" id="JAI42254.1"/>
    </source>
</evidence>
<dbReference type="InterPro" id="IPR012464">
    <property type="entry name" value="DUF1676"/>
</dbReference>
<dbReference type="AlphaFoldDB" id="A0A0K8VTQ2"/>
<proteinExistence type="predicted"/>
<reference evidence="3" key="1">
    <citation type="submission" date="2015-06" db="EMBL/GenBank/DDBJ databases">
        <authorList>
            <person name="Hoefler B.C."/>
            <person name="Straight P.D."/>
        </authorList>
    </citation>
    <scope>NUCLEOTIDE SEQUENCE</scope>
</reference>
<protein>
    <recommendedName>
        <fullName evidence="4">Osiris 10</fullName>
    </recommendedName>
</protein>
<accession>A0A0K8VTQ2</accession>
<feature type="signal peptide" evidence="2">
    <location>
        <begin position="1"/>
        <end position="22"/>
    </location>
</feature>
<dbReference type="GO" id="GO:0016020">
    <property type="term" value="C:membrane"/>
    <property type="evidence" value="ECO:0007669"/>
    <property type="project" value="TreeGrafter"/>
</dbReference>
<feature type="chain" id="PRO_5005522434" description="Osiris 10" evidence="2">
    <location>
        <begin position="23"/>
        <end position="375"/>
    </location>
</feature>
<evidence type="ECO:0000256" key="1">
    <source>
        <dbReference type="SAM" id="Phobius"/>
    </source>
</evidence>